<evidence type="ECO:0000313" key="9">
    <source>
        <dbReference type="EMBL" id="TPV32785.1"/>
    </source>
</evidence>
<dbReference type="OrthoDB" id="9770329at2"/>
<dbReference type="PANTHER" id="PTHR21624:SF1">
    <property type="entry name" value="ALKYLGLYCEROL MONOOXYGENASE"/>
    <property type="match status" value="1"/>
</dbReference>
<comment type="subcellular location">
    <subcellularLocation>
        <location evidence="1">Endomembrane system</location>
        <topology evidence="1">Multi-pass membrane protein</topology>
    </subcellularLocation>
</comment>
<evidence type="ECO:0000256" key="6">
    <source>
        <dbReference type="ARBA" id="ARBA00023136"/>
    </source>
</evidence>
<protein>
    <submittedName>
        <fullName evidence="9">Sterol desaturase family protein</fullName>
    </submittedName>
</protein>
<dbReference type="EMBL" id="VHIQ01000005">
    <property type="protein sequence ID" value="TPV32785.1"/>
    <property type="molecule type" value="Genomic_DNA"/>
</dbReference>
<comment type="caution">
    <text evidence="9">The sequence shown here is derived from an EMBL/GenBank/DDBJ whole genome shotgun (WGS) entry which is preliminary data.</text>
</comment>
<keyword evidence="5" id="KW-0443">Lipid metabolism</keyword>
<feature type="domain" description="Fatty acid hydroxylase" evidence="8">
    <location>
        <begin position="91"/>
        <end position="228"/>
    </location>
</feature>
<feature type="transmembrane region" description="Helical" evidence="7">
    <location>
        <begin position="6"/>
        <end position="26"/>
    </location>
</feature>
<evidence type="ECO:0000256" key="1">
    <source>
        <dbReference type="ARBA" id="ARBA00004127"/>
    </source>
</evidence>
<dbReference type="GO" id="GO:0016020">
    <property type="term" value="C:membrane"/>
    <property type="evidence" value="ECO:0007669"/>
    <property type="project" value="GOC"/>
</dbReference>
<accession>A0A506PHA8</accession>
<feature type="transmembrane region" description="Helical" evidence="7">
    <location>
        <begin position="141"/>
        <end position="174"/>
    </location>
</feature>
<feature type="transmembrane region" description="Helical" evidence="7">
    <location>
        <begin position="78"/>
        <end position="97"/>
    </location>
</feature>
<dbReference type="AlphaFoldDB" id="A0A506PHA8"/>
<dbReference type="GO" id="GO:0012505">
    <property type="term" value="C:endomembrane system"/>
    <property type="evidence" value="ECO:0007669"/>
    <property type="project" value="UniProtKB-SubCell"/>
</dbReference>
<reference evidence="9 10" key="1">
    <citation type="submission" date="2019-06" db="EMBL/GenBank/DDBJ databases">
        <title>Flavobacteriaceae Paucihalobacterium erythroidium CWB-1, complete genome.</title>
        <authorList>
            <person name="Wu S."/>
        </authorList>
    </citation>
    <scope>NUCLEOTIDE SEQUENCE [LARGE SCALE GENOMIC DNA]</scope>
    <source>
        <strain evidence="9 10">CWB-1</strain>
    </source>
</reference>
<evidence type="ECO:0000256" key="4">
    <source>
        <dbReference type="ARBA" id="ARBA00023002"/>
    </source>
</evidence>
<proteinExistence type="predicted"/>
<evidence type="ECO:0000256" key="3">
    <source>
        <dbReference type="ARBA" id="ARBA00022989"/>
    </source>
</evidence>
<evidence type="ECO:0000313" key="10">
    <source>
        <dbReference type="Proteomes" id="UP000317332"/>
    </source>
</evidence>
<evidence type="ECO:0000256" key="2">
    <source>
        <dbReference type="ARBA" id="ARBA00022692"/>
    </source>
</evidence>
<keyword evidence="2 7" id="KW-0812">Transmembrane</keyword>
<gene>
    <name evidence="9" type="ORF">FJ651_10745</name>
</gene>
<evidence type="ECO:0000259" key="8">
    <source>
        <dbReference type="Pfam" id="PF04116"/>
    </source>
</evidence>
<dbReference type="Pfam" id="PF04116">
    <property type="entry name" value="FA_hydroxylase"/>
    <property type="match status" value="1"/>
</dbReference>
<keyword evidence="10" id="KW-1185">Reference proteome</keyword>
<name>A0A506PHA8_9FLAO</name>
<evidence type="ECO:0000256" key="5">
    <source>
        <dbReference type="ARBA" id="ARBA00023098"/>
    </source>
</evidence>
<dbReference type="GO" id="GO:0050479">
    <property type="term" value="F:glyceryl-ether monooxygenase activity"/>
    <property type="evidence" value="ECO:0007669"/>
    <property type="project" value="TreeGrafter"/>
</dbReference>
<keyword evidence="3 7" id="KW-1133">Transmembrane helix</keyword>
<dbReference type="InterPro" id="IPR051689">
    <property type="entry name" value="Sterol_desaturase/TMEM195"/>
</dbReference>
<dbReference type="PANTHER" id="PTHR21624">
    <property type="entry name" value="STEROL DESATURASE-RELATED PROTEIN"/>
    <property type="match status" value="1"/>
</dbReference>
<sequence length="273" mass="32164">METLNTLISINLDYLTVALLVIFFTAENVFNTQFKFDKMGKHLLENIGFLIIITLLNLFWATVIVNGVDWLHNNQVGLFHYIDLPLWLSLILSVMLYDMANYWFHRLAHNVSFLWSFHRVHHSDSRMDASSNIRVHPIELVFYFGSSSFIMAAIFGLSTLGLGLYVIIIIPYVFIEHCNIKYPAWIDKTFGLVFTTPNFHRVHHDQDEFYTNSNYADIFILWDRIFGTFKYKQPEDIKLGLKEFDDQKQSFWYLMKTPFINIPRHSDTNLNSK</sequence>
<dbReference type="GO" id="GO:0006643">
    <property type="term" value="P:membrane lipid metabolic process"/>
    <property type="evidence" value="ECO:0007669"/>
    <property type="project" value="TreeGrafter"/>
</dbReference>
<dbReference type="RefSeq" id="WP_140990532.1">
    <property type="nucleotide sequence ID" value="NZ_VHIQ01000005.1"/>
</dbReference>
<evidence type="ECO:0000256" key="7">
    <source>
        <dbReference type="SAM" id="Phobius"/>
    </source>
</evidence>
<organism evidence="9 10">
    <name type="scientific">Paucihalobacter ruber</name>
    <dbReference type="NCBI Taxonomy" id="2567861"/>
    <lineage>
        <taxon>Bacteria</taxon>
        <taxon>Pseudomonadati</taxon>
        <taxon>Bacteroidota</taxon>
        <taxon>Flavobacteriia</taxon>
        <taxon>Flavobacteriales</taxon>
        <taxon>Flavobacteriaceae</taxon>
        <taxon>Paucihalobacter</taxon>
    </lineage>
</organism>
<feature type="transmembrane region" description="Helical" evidence="7">
    <location>
        <begin position="47"/>
        <end position="66"/>
    </location>
</feature>
<dbReference type="GO" id="GO:0008610">
    <property type="term" value="P:lipid biosynthetic process"/>
    <property type="evidence" value="ECO:0007669"/>
    <property type="project" value="InterPro"/>
</dbReference>
<dbReference type="InterPro" id="IPR006694">
    <property type="entry name" value="Fatty_acid_hydroxylase"/>
</dbReference>
<dbReference type="Proteomes" id="UP000317332">
    <property type="component" value="Unassembled WGS sequence"/>
</dbReference>
<keyword evidence="6 7" id="KW-0472">Membrane</keyword>
<keyword evidence="4" id="KW-0560">Oxidoreductase</keyword>
<dbReference type="GO" id="GO:0005506">
    <property type="term" value="F:iron ion binding"/>
    <property type="evidence" value="ECO:0007669"/>
    <property type="project" value="InterPro"/>
</dbReference>